<proteinExistence type="predicted"/>
<keyword evidence="1" id="KW-0472">Membrane</keyword>
<dbReference type="InterPro" id="IPR000326">
    <property type="entry name" value="PAP2/HPO"/>
</dbReference>
<dbReference type="CDD" id="cd03396">
    <property type="entry name" value="PAP2_like_6"/>
    <property type="match status" value="1"/>
</dbReference>
<protein>
    <recommendedName>
        <fullName evidence="2">Phosphatidic acid phosphatase type 2/haloperoxidase domain-containing protein</fullName>
    </recommendedName>
</protein>
<feature type="transmembrane region" description="Helical" evidence="1">
    <location>
        <begin position="25"/>
        <end position="46"/>
    </location>
</feature>
<feature type="transmembrane region" description="Helical" evidence="1">
    <location>
        <begin position="137"/>
        <end position="155"/>
    </location>
</feature>
<dbReference type="InterPro" id="IPR036938">
    <property type="entry name" value="PAP2/HPO_sf"/>
</dbReference>
<feature type="transmembrane region" description="Helical" evidence="1">
    <location>
        <begin position="53"/>
        <end position="73"/>
    </location>
</feature>
<feature type="transmembrane region" description="Helical" evidence="1">
    <location>
        <begin position="162"/>
        <end position="181"/>
    </location>
</feature>
<evidence type="ECO:0000313" key="4">
    <source>
        <dbReference type="Proteomes" id="UP000246278"/>
    </source>
</evidence>
<dbReference type="Gene3D" id="1.20.144.10">
    <property type="entry name" value="Phosphatidic acid phosphatase type 2/haloperoxidase"/>
    <property type="match status" value="1"/>
</dbReference>
<comment type="caution">
    <text evidence="3">The sequence shown here is derived from an EMBL/GenBank/DDBJ whole genome shotgun (WGS) entry which is preliminary data.</text>
</comment>
<dbReference type="Pfam" id="PF01569">
    <property type="entry name" value="PAP2"/>
    <property type="match status" value="1"/>
</dbReference>
<organism evidence="3 4">
    <name type="scientific">Prosthecochloris marina</name>
    <dbReference type="NCBI Taxonomy" id="2017681"/>
    <lineage>
        <taxon>Bacteria</taxon>
        <taxon>Pseudomonadati</taxon>
        <taxon>Chlorobiota</taxon>
        <taxon>Chlorobiia</taxon>
        <taxon>Chlorobiales</taxon>
        <taxon>Chlorobiaceae</taxon>
        <taxon>Prosthecochloris</taxon>
    </lineage>
</organism>
<sequence>MLYSDGEWVFRNQALWVFLYDYGPAPAMIISIIALLLWFIGTFTGFQKQNRRVFAFIAMLMVLGPGLLVNAVFKEYWGRPRPREIVEFGGQRAFVPPLVKGEFVSSRKYEKMLESSQGAVEWDIFRNVYRIKGKYNSFPNGHASVGFFMIFPYFIYRHRKKVLAMVWLAGGTCYGILMGVGRMAQGGHFASDFLWSCAMVYLVGIALYYALRMYEQDFSFKEFLAGFLPKKKPS</sequence>
<feature type="domain" description="Phosphatidic acid phosphatase type 2/haloperoxidase" evidence="2">
    <location>
        <begin position="59"/>
        <end position="211"/>
    </location>
</feature>
<dbReference type="Proteomes" id="UP000246278">
    <property type="component" value="Unassembled WGS sequence"/>
</dbReference>
<dbReference type="EMBL" id="PDNZ01000001">
    <property type="protein sequence ID" value="PWW83399.1"/>
    <property type="molecule type" value="Genomic_DNA"/>
</dbReference>
<evidence type="ECO:0000313" key="3">
    <source>
        <dbReference type="EMBL" id="PWW83399.1"/>
    </source>
</evidence>
<keyword evidence="1" id="KW-1133">Transmembrane helix</keyword>
<evidence type="ECO:0000259" key="2">
    <source>
        <dbReference type="Pfam" id="PF01569"/>
    </source>
</evidence>
<feature type="transmembrane region" description="Helical" evidence="1">
    <location>
        <begin position="193"/>
        <end position="211"/>
    </location>
</feature>
<keyword evidence="1" id="KW-0812">Transmembrane</keyword>
<gene>
    <name evidence="3" type="ORF">CR164_00760</name>
</gene>
<reference evidence="4" key="1">
    <citation type="submission" date="2017-10" db="EMBL/GenBank/DDBJ databases">
        <authorList>
            <person name="Gaisin V.A."/>
            <person name="Rysina M.S."/>
            <person name="Grouzdev D.S."/>
        </authorList>
    </citation>
    <scope>NUCLEOTIDE SEQUENCE [LARGE SCALE GENOMIC DNA]</scope>
    <source>
        <strain evidence="4">V1</strain>
    </source>
</reference>
<dbReference type="AlphaFoldDB" id="A0A317T9H3"/>
<dbReference type="SUPFAM" id="SSF48317">
    <property type="entry name" value="Acid phosphatase/Vanadium-dependent haloperoxidase"/>
    <property type="match status" value="1"/>
</dbReference>
<name>A0A317T9H3_9CHLB</name>
<evidence type="ECO:0000256" key="1">
    <source>
        <dbReference type="SAM" id="Phobius"/>
    </source>
</evidence>
<keyword evidence="4" id="KW-1185">Reference proteome</keyword>
<accession>A0A317T9H3</accession>